<dbReference type="PANTHER" id="PTHR33823:SF4">
    <property type="entry name" value="GENERAL STRESS PROTEIN 16O"/>
    <property type="match status" value="1"/>
</dbReference>
<reference evidence="6" key="1">
    <citation type="submission" date="2021-06" db="EMBL/GenBank/DDBJ databases">
        <authorList>
            <person name="Criscuolo A."/>
        </authorList>
    </citation>
    <scope>NUCLEOTIDE SEQUENCE</scope>
    <source>
        <strain evidence="6">CIP111600</strain>
    </source>
</reference>
<dbReference type="EMBL" id="CAJVAS010000002">
    <property type="protein sequence ID" value="CAG7605430.1"/>
    <property type="molecule type" value="Genomic_DNA"/>
</dbReference>
<dbReference type="PANTHER" id="PTHR33823">
    <property type="entry name" value="RNA POLYMERASE-BINDING TRANSCRIPTION FACTOR DKSA-RELATED"/>
    <property type="match status" value="1"/>
</dbReference>
<dbReference type="GO" id="GO:0008270">
    <property type="term" value="F:zinc ion binding"/>
    <property type="evidence" value="ECO:0007669"/>
    <property type="project" value="UniProtKB-KW"/>
</dbReference>
<keyword evidence="3" id="KW-0862">Zinc</keyword>
<evidence type="ECO:0000313" key="7">
    <source>
        <dbReference type="Proteomes" id="UP000693672"/>
    </source>
</evidence>
<dbReference type="PROSITE" id="PS51128">
    <property type="entry name" value="ZF_DKSA_2"/>
    <property type="match status" value="1"/>
</dbReference>
<evidence type="ECO:0000256" key="2">
    <source>
        <dbReference type="ARBA" id="ARBA00022771"/>
    </source>
</evidence>
<dbReference type="RefSeq" id="WP_246627279.1">
    <property type="nucleotide sequence ID" value="NZ_CAJVAS010000002.1"/>
</dbReference>
<keyword evidence="2" id="KW-0863">Zinc-finger</keyword>
<comment type="caution">
    <text evidence="6">The sequence shown here is derived from an EMBL/GenBank/DDBJ whole genome shotgun (WGS) entry which is preliminary data.</text>
</comment>
<dbReference type="InterPro" id="IPR014240">
    <property type="entry name" value="YteA"/>
</dbReference>
<feature type="domain" description="Zinc finger DksA/TraR C4-type" evidence="5">
    <location>
        <begin position="97"/>
        <end position="125"/>
    </location>
</feature>
<dbReference type="NCBIfam" id="TIGR02890">
    <property type="entry name" value="bacill_yteA"/>
    <property type="match status" value="1"/>
</dbReference>
<feature type="zinc finger region" description="dksA C4-type" evidence="4">
    <location>
        <begin position="102"/>
        <end position="126"/>
    </location>
</feature>
<dbReference type="InterPro" id="IPR000962">
    <property type="entry name" value="Znf_DskA_TraR"/>
</dbReference>
<evidence type="ECO:0000256" key="3">
    <source>
        <dbReference type="ARBA" id="ARBA00022833"/>
    </source>
</evidence>
<accession>A0A916JUW6</accession>
<protein>
    <submittedName>
        <fullName evidence="6">RNA polymerase-binding transcription factor DksA</fullName>
    </submittedName>
</protein>
<keyword evidence="1" id="KW-0479">Metal-binding</keyword>
<dbReference type="AlphaFoldDB" id="A0A916JUW6"/>
<dbReference type="Proteomes" id="UP000693672">
    <property type="component" value="Unassembled WGS sequence"/>
</dbReference>
<evidence type="ECO:0000256" key="4">
    <source>
        <dbReference type="PROSITE-ProRule" id="PRU00510"/>
    </source>
</evidence>
<sequence length="253" mass="28542">MTNRPVNQSTLTPEQLQQLAGKLRDEKQWLDAHFDSGNNDGLEQSLRDTTGELSAYDNHPADLGSEMFEREKDIALNENAERHLTDINEALQRIESGDYGVCRTCGKAISFERLEAMPTAAYCVEHVPDPHVSERRPVEETILAPPFGRTSLDELPEQNQFDGEDAWQIVESWGTSNSPAMAENPNKSSNYNEMEIEPDENEGYVEAYESFLATDIYGQQVTVVRNQAYKHYMQNGEGDGLLEPDMLAEDSYD</sequence>
<dbReference type="Pfam" id="PF01258">
    <property type="entry name" value="zf-dskA_traR"/>
    <property type="match status" value="1"/>
</dbReference>
<name>A0A916JUW6_9BACL</name>
<evidence type="ECO:0000259" key="5">
    <source>
        <dbReference type="Pfam" id="PF01258"/>
    </source>
</evidence>
<gene>
    <name evidence="6" type="primary">dksA</name>
    <name evidence="6" type="ORF">PAESOLCIP111_00805</name>
</gene>
<proteinExistence type="predicted"/>
<keyword evidence="7" id="KW-1185">Reference proteome</keyword>
<evidence type="ECO:0000256" key="1">
    <source>
        <dbReference type="ARBA" id="ARBA00022723"/>
    </source>
</evidence>
<organism evidence="6 7">
    <name type="scientific">Paenibacillus solanacearum</name>
    <dbReference type="NCBI Taxonomy" id="2048548"/>
    <lineage>
        <taxon>Bacteria</taxon>
        <taxon>Bacillati</taxon>
        <taxon>Bacillota</taxon>
        <taxon>Bacilli</taxon>
        <taxon>Bacillales</taxon>
        <taxon>Paenibacillaceae</taxon>
        <taxon>Paenibacillus</taxon>
    </lineage>
</organism>
<evidence type="ECO:0000313" key="6">
    <source>
        <dbReference type="EMBL" id="CAG7605430.1"/>
    </source>
</evidence>